<dbReference type="SUPFAM" id="SSF52540">
    <property type="entry name" value="P-loop containing nucleoside triphosphate hydrolases"/>
    <property type="match status" value="1"/>
</dbReference>
<organism evidence="3 4">
    <name type="scientific">Pocillopora meandrina</name>
    <dbReference type="NCBI Taxonomy" id="46732"/>
    <lineage>
        <taxon>Eukaryota</taxon>
        <taxon>Metazoa</taxon>
        <taxon>Cnidaria</taxon>
        <taxon>Anthozoa</taxon>
        <taxon>Hexacorallia</taxon>
        <taxon>Scleractinia</taxon>
        <taxon>Astrocoeniina</taxon>
        <taxon>Pocilloporidae</taxon>
        <taxon>Pocillopora</taxon>
    </lineage>
</organism>
<dbReference type="Gene3D" id="3.40.50.300">
    <property type="entry name" value="P-loop containing nucleotide triphosphate hydrolases"/>
    <property type="match status" value="1"/>
</dbReference>
<dbReference type="Proteomes" id="UP001159428">
    <property type="component" value="Unassembled WGS sequence"/>
</dbReference>
<dbReference type="InterPro" id="IPR027417">
    <property type="entry name" value="P-loop_NTPase"/>
</dbReference>
<dbReference type="EMBL" id="CALNXJ010000024">
    <property type="protein sequence ID" value="CAH3130233.1"/>
    <property type="molecule type" value="Genomic_DNA"/>
</dbReference>
<sequence length="127" mass="14511">MYFCRHTSEEKPSKDSHSKRNVHEARMITEAAKTFCQQGVRPSRITVLCAYRGQVSELWMLLISTTEVLIIPNHFLLQGQENDIILVSLVRSNNENKIGFLSQKNRICVAISRARCGLYLFGNQAQL</sequence>
<proteinExistence type="predicted"/>
<dbReference type="Pfam" id="PF13087">
    <property type="entry name" value="AAA_12"/>
    <property type="match status" value="1"/>
</dbReference>
<evidence type="ECO:0000313" key="4">
    <source>
        <dbReference type="Proteomes" id="UP001159428"/>
    </source>
</evidence>
<gene>
    <name evidence="3" type="ORF">PMEA_00013872</name>
</gene>
<dbReference type="PANTHER" id="PTHR10887:SF341">
    <property type="entry name" value="NFX1-TYPE ZINC FINGER-CONTAINING PROTEIN 1"/>
    <property type="match status" value="1"/>
</dbReference>
<dbReference type="CDD" id="cd18808">
    <property type="entry name" value="SF1_C_Upf1"/>
    <property type="match status" value="1"/>
</dbReference>
<dbReference type="GO" id="GO:0031380">
    <property type="term" value="C:nuclear RNA-directed RNA polymerase complex"/>
    <property type="evidence" value="ECO:0007669"/>
    <property type="project" value="TreeGrafter"/>
</dbReference>
<dbReference type="GO" id="GO:0031048">
    <property type="term" value="P:regulatory ncRNA-mediated heterochromatin formation"/>
    <property type="evidence" value="ECO:0007669"/>
    <property type="project" value="TreeGrafter"/>
</dbReference>
<evidence type="ECO:0000256" key="1">
    <source>
        <dbReference type="SAM" id="MobiDB-lite"/>
    </source>
</evidence>
<dbReference type="InterPro" id="IPR041679">
    <property type="entry name" value="DNA2/NAM7-like_C"/>
</dbReference>
<evidence type="ECO:0000313" key="3">
    <source>
        <dbReference type="EMBL" id="CAH3130233.1"/>
    </source>
</evidence>
<name>A0AAU9WYK1_9CNID</name>
<feature type="non-terminal residue" evidence="3">
    <location>
        <position position="127"/>
    </location>
</feature>
<protein>
    <recommendedName>
        <fullName evidence="2">DNA2/NAM7 helicase-like C-terminal domain-containing protein</fullName>
    </recommendedName>
</protein>
<comment type="caution">
    <text evidence="3">The sequence shown here is derived from an EMBL/GenBank/DDBJ whole genome shotgun (WGS) entry which is preliminary data.</text>
</comment>
<dbReference type="PANTHER" id="PTHR10887">
    <property type="entry name" value="DNA2/NAM7 HELICASE FAMILY"/>
    <property type="match status" value="1"/>
</dbReference>
<keyword evidence="4" id="KW-1185">Reference proteome</keyword>
<accession>A0AAU9WYK1</accession>
<feature type="domain" description="DNA2/NAM7 helicase-like C-terminal" evidence="2">
    <location>
        <begin position="3"/>
        <end position="124"/>
    </location>
</feature>
<feature type="region of interest" description="Disordered" evidence="1">
    <location>
        <begin position="1"/>
        <end position="21"/>
    </location>
</feature>
<reference evidence="3 4" key="1">
    <citation type="submission" date="2022-05" db="EMBL/GenBank/DDBJ databases">
        <authorList>
            <consortium name="Genoscope - CEA"/>
            <person name="William W."/>
        </authorList>
    </citation>
    <scope>NUCLEOTIDE SEQUENCE [LARGE SCALE GENOMIC DNA]</scope>
</reference>
<evidence type="ECO:0000259" key="2">
    <source>
        <dbReference type="Pfam" id="PF13087"/>
    </source>
</evidence>
<dbReference type="InterPro" id="IPR047187">
    <property type="entry name" value="SF1_C_Upf1"/>
</dbReference>
<dbReference type="AlphaFoldDB" id="A0AAU9WYK1"/>
<dbReference type="InterPro" id="IPR045055">
    <property type="entry name" value="DNA2/NAM7-like"/>
</dbReference>